<evidence type="ECO:0000259" key="11">
    <source>
        <dbReference type="PROSITE" id="PS00624"/>
    </source>
</evidence>
<dbReference type="InterPro" id="IPR000172">
    <property type="entry name" value="GMC_OxRdtase_N"/>
</dbReference>
<keyword evidence="7" id="KW-0325">Glycoprotein</keyword>
<keyword evidence="6" id="KW-0560">Oxidoreductase</keyword>
<feature type="chain" id="PRO_5041200331" evidence="10">
    <location>
        <begin position="18"/>
        <end position="603"/>
    </location>
</feature>
<evidence type="ECO:0000256" key="5">
    <source>
        <dbReference type="ARBA" id="ARBA00022827"/>
    </source>
</evidence>
<comment type="cofactor">
    <cofactor evidence="1 9">
        <name>FAD</name>
        <dbReference type="ChEBI" id="CHEBI:57692"/>
    </cofactor>
</comment>
<proteinExistence type="inferred from homology"/>
<evidence type="ECO:0000256" key="4">
    <source>
        <dbReference type="ARBA" id="ARBA00022729"/>
    </source>
</evidence>
<evidence type="ECO:0000256" key="9">
    <source>
        <dbReference type="PIRSR" id="PIRSR000137-2"/>
    </source>
</evidence>
<dbReference type="Proteomes" id="UP001175228">
    <property type="component" value="Unassembled WGS sequence"/>
</dbReference>
<evidence type="ECO:0000313" key="13">
    <source>
        <dbReference type="Proteomes" id="UP001175228"/>
    </source>
</evidence>
<dbReference type="Pfam" id="PF05199">
    <property type="entry name" value="GMC_oxred_C"/>
    <property type="match status" value="1"/>
</dbReference>
<feature type="active site" description="Proton acceptor" evidence="8">
    <location>
        <position position="550"/>
    </location>
</feature>
<dbReference type="GO" id="GO:0050660">
    <property type="term" value="F:flavin adenine dinucleotide binding"/>
    <property type="evidence" value="ECO:0007669"/>
    <property type="project" value="InterPro"/>
</dbReference>
<evidence type="ECO:0000256" key="1">
    <source>
        <dbReference type="ARBA" id="ARBA00001974"/>
    </source>
</evidence>
<dbReference type="SUPFAM" id="SSF54373">
    <property type="entry name" value="FAD-linked reductases, C-terminal domain"/>
    <property type="match status" value="1"/>
</dbReference>
<dbReference type="PIRSF" id="PIRSF000137">
    <property type="entry name" value="Alcohol_oxidase"/>
    <property type="match status" value="1"/>
</dbReference>
<reference evidence="12" key="1">
    <citation type="submission" date="2023-06" db="EMBL/GenBank/DDBJ databases">
        <authorList>
            <consortium name="Lawrence Berkeley National Laboratory"/>
            <person name="Ahrendt S."/>
            <person name="Sahu N."/>
            <person name="Indic B."/>
            <person name="Wong-Bajracharya J."/>
            <person name="Merenyi Z."/>
            <person name="Ke H.-M."/>
            <person name="Monk M."/>
            <person name="Kocsube S."/>
            <person name="Drula E."/>
            <person name="Lipzen A."/>
            <person name="Balint B."/>
            <person name="Henrissat B."/>
            <person name="Andreopoulos B."/>
            <person name="Martin F.M."/>
            <person name="Harder C.B."/>
            <person name="Rigling D."/>
            <person name="Ford K.L."/>
            <person name="Foster G.D."/>
            <person name="Pangilinan J."/>
            <person name="Papanicolaou A."/>
            <person name="Barry K."/>
            <person name="LaButti K."/>
            <person name="Viragh M."/>
            <person name="Koriabine M."/>
            <person name="Yan M."/>
            <person name="Riley R."/>
            <person name="Champramary S."/>
            <person name="Plett K.L."/>
            <person name="Tsai I.J."/>
            <person name="Slot J."/>
            <person name="Sipos G."/>
            <person name="Plett J."/>
            <person name="Nagy L.G."/>
            <person name="Grigoriev I.V."/>
        </authorList>
    </citation>
    <scope>NUCLEOTIDE SEQUENCE</scope>
    <source>
        <strain evidence="12">HWK02</strain>
    </source>
</reference>
<evidence type="ECO:0000256" key="7">
    <source>
        <dbReference type="ARBA" id="ARBA00023180"/>
    </source>
</evidence>
<dbReference type="SUPFAM" id="SSF51905">
    <property type="entry name" value="FAD/NAD(P)-binding domain"/>
    <property type="match status" value="1"/>
</dbReference>
<sequence>MVLHILALLITCHIAVGAIYETFDELPTRDFHYIIIEGGTAGNVLANRLTEDSSISVLVLEAGESTADVLLSQVPFFSSRLRGSPLDWNFTTSAQPGLNGHGMSYMRGSSQDYDRYARISGDSIWGWDALQPYIRRNERFVAPAGHHNITGEFNPAVHGFNGVTDVSLPGYPRATDERVLQTTAEFPSKFPFNLDYNSGYQLGIGWAPLTVGNGTRSSSQTSYLGQKYIQRQNLHVLVNAHVTRILDAKNMKNGSRRPMFNAIEFTQDSGATKHILAPKFLKEIILSAGSIGTPHILLHSGIGNSDELAALGIAPTHHLPDVGKNLSDQVLWSIPFTVNDTNTIENIYYRNITFQEEALAEWKENRTGFLTVGIANQRGFLRVPHDAGVLDGEPCAGNETAHYQLAFVILRRLRSSENGMNRNPPPAVGNFFVIAPAVLCPLSRGSVIINSTNPLDAPVINPNYLMHAQDLAIMNYAVQSAMQFVTTPAWKGYVLGIATNTADDDIRNGASNLNHPVGTASMSPVGADWGVVDPDLRMKGAGGPFVPSAHIQAAVYFCREGGGFDQGKRWNVEVVQTYPSELDFCLRICCSNVTDQIGVSMVI</sequence>
<comment type="similarity">
    <text evidence="2">Belongs to the GMC oxidoreductase family.</text>
</comment>
<dbReference type="InterPro" id="IPR036188">
    <property type="entry name" value="FAD/NAD-bd_sf"/>
</dbReference>
<name>A0AA39QBK9_9AGAR</name>
<dbReference type="PROSITE" id="PS00624">
    <property type="entry name" value="GMC_OXRED_2"/>
    <property type="match status" value="1"/>
</dbReference>
<evidence type="ECO:0000256" key="2">
    <source>
        <dbReference type="ARBA" id="ARBA00010790"/>
    </source>
</evidence>
<comment type="caution">
    <text evidence="12">The sequence shown here is derived from an EMBL/GenBank/DDBJ whole genome shotgun (WGS) entry which is preliminary data.</text>
</comment>
<evidence type="ECO:0000256" key="10">
    <source>
        <dbReference type="SAM" id="SignalP"/>
    </source>
</evidence>
<evidence type="ECO:0000313" key="12">
    <source>
        <dbReference type="EMBL" id="KAK0499299.1"/>
    </source>
</evidence>
<gene>
    <name evidence="12" type="ORF">EDD18DRAFT_1102672</name>
</gene>
<evidence type="ECO:0000256" key="8">
    <source>
        <dbReference type="PIRSR" id="PIRSR000137-1"/>
    </source>
</evidence>
<feature type="binding site" evidence="9">
    <location>
        <position position="242"/>
    </location>
    <ligand>
        <name>FAD</name>
        <dbReference type="ChEBI" id="CHEBI:57692"/>
    </ligand>
</feature>
<keyword evidence="3" id="KW-0285">Flavoprotein</keyword>
<accession>A0AA39QBK9</accession>
<dbReference type="AlphaFoldDB" id="A0AA39QBK9"/>
<keyword evidence="4 10" id="KW-0732">Signal</keyword>
<keyword evidence="13" id="KW-1185">Reference proteome</keyword>
<dbReference type="Pfam" id="PF00732">
    <property type="entry name" value="GMC_oxred_N"/>
    <property type="match status" value="1"/>
</dbReference>
<keyword evidence="5 9" id="KW-0274">FAD</keyword>
<dbReference type="Gene3D" id="3.50.50.60">
    <property type="entry name" value="FAD/NAD(P)-binding domain"/>
    <property type="match status" value="1"/>
</dbReference>
<organism evidence="12 13">
    <name type="scientific">Armillaria luteobubalina</name>
    <dbReference type="NCBI Taxonomy" id="153913"/>
    <lineage>
        <taxon>Eukaryota</taxon>
        <taxon>Fungi</taxon>
        <taxon>Dikarya</taxon>
        <taxon>Basidiomycota</taxon>
        <taxon>Agaricomycotina</taxon>
        <taxon>Agaricomycetes</taxon>
        <taxon>Agaricomycetidae</taxon>
        <taxon>Agaricales</taxon>
        <taxon>Marasmiineae</taxon>
        <taxon>Physalacriaceae</taxon>
        <taxon>Armillaria</taxon>
    </lineage>
</organism>
<dbReference type="InterPro" id="IPR012132">
    <property type="entry name" value="GMC_OxRdtase"/>
</dbReference>
<dbReference type="EMBL" id="JAUEPU010000009">
    <property type="protein sequence ID" value="KAK0499299.1"/>
    <property type="molecule type" value="Genomic_DNA"/>
</dbReference>
<dbReference type="PANTHER" id="PTHR11552:SF201">
    <property type="entry name" value="GLUCOSE-METHANOL-CHOLINE OXIDOREDUCTASE N-TERMINAL DOMAIN-CONTAINING PROTEIN"/>
    <property type="match status" value="1"/>
</dbReference>
<feature type="active site" description="Proton donor" evidence="8">
    <location>
        <position position="515"/>
    </location>
</feature>
<evidence type="ECO:0000256" key="6">
    <source>
        <dbReference type="ARBA" id="ARBA00023002"/>
    </source>
</evidence>
<feature type="signal peptide" evidence="10">
    <location>
        <begin position="1"/>
        <end position="17"/>
    </location>
</feature>
<dbReference type="PANTHER" id="PTHR11552">
    <property type="entry name" value="GLUCOSE-METHANOL-CHOLINE GMC OXIDOREDUCTASE"/>
    <property type="match status" value="1"/>
</dbReference>
<feature type="domain" description="Glucose-methanol-choline oxidoreductase N-terminal" evidence="11">
    <location>
        <begin position="289"/>
        <end position="303"/>
    </location>
</feature>
<protein>
    <submittedName>
        <fullName evidence="12">Aryl-alcohol oxidase</fullName>
    </submittedName>
</protein>
<dbReference type="Gene3D" id="3.30.560.10">
    <property type="entry name" value="Glucose Oxidase, domain 3"/>
    <property type="match status" value="1"/>
</dbReference>
<dbReference type="GO" id="GO:0016614">
    <property type="term" value="F:oxidoreductase activity, acting on CH-OH group of donors"/>
    <property type="evidence" value="ECO:0007669"/>
    <property type="project" value="InterPro"/>
</dbReference>
<dbReference type="InterPro" id="IPR007867">
    <property type="entry name" value="GMC_OxRtase_C"/>
</dbReference>
<evidence type="ECO:0000256" key="3">
    <source>
        <dbReference type="ARBA" id="ARBA00022630"/>
    </source>
</evidence>